<feature type="transmembrane region" description="Helical" evidence="6">
    <location>
        <begin position="368"/>
        <end position="388"/>
    </location>
</feature>
<name>A0A7W5DSM5_9PORP</name>
<dbReference type="Pfam" id="PF02687">
    <property type="entry name" value="FtsX"/>
    <property type="match status" value="1"/>
</dbReference>
<evidence type="ECO:0000259" key="7">
    <source>
        <dbReference type="Pfam" id="PF02687"/>
    </source>
</evidence>
<keyword evidence="5 6" id="KW-0472">Membrane</keyword>
<evidence type="ECO:0000256" key="2">
    <source>
        <dbReference type="ARBA" id="ARBA00022475"/>
    </source>
</evidence>
<feature type="transmembrane region" description="Helical" evidence="6">
    <location>
        <begin position="325"/>
        <end position="348"/>
    </location>
</feature>
<organism evidence="8 9">
    <name type="scientific">Microbacter margulisiae</name>
    <dbReference type="NCBI Taxonomy" id="1350067"/>
    <lineage>
        <taxon>Bacteria</taxon>
        <taxon>Pseudomonadati</taxon>
        <taxon>Bacteroidota</taxon>
        <taxon>Bacteroidia</taxon>
        <taxon>Bacteroidales</taxon>
        <taxon>Porphyromonadaceae</taxon>
        <taxon>Microbacter</taxon>
    </lineage>
</organism>
<dbReference type="Proteomes" id="UP000544222">
    <property type="component" value="Unassembled WGS sequence"/>
</dbReference>
<evidence type="ECO:0000256" key="3">
    <source>
        <dbReference type="ARBA" id="ARBA00022692"/>
    </source>
</evidence>
<keyword evidence="9" id="KW-1185">Reference proteome</keyword>
<proteinExistence type="predicted"/>
<accession>A0A7W5DSM5</accession>
<comment type="caution">
    <text evidence="8">The sequence shown here is derived from an EMBL/GenBank/DDBJ whole genome shotgun (WGS) entry which is preliminary data.</text>
</comment>
<sequence length="395" mass="44414">MLLWHLLRKNIAIGQLIGYVLATLLGLTIVLMSIQFFEDIRPVFNEKQGIFAHDYLVISKKVSIFRTLKITKTSFSNEEMKEIESQPFVKRIAGFTTATFRVYASVAMGGKIANLGTSLFFESVPDAFLDVKPGDWQWNPSSNFIPIILPRSYLTLYNFGFAPSQGLPQLSGSMLSHLDLTIELSGNNKDAVFHSRIVGYTDRINSILVPQSFMNWANDQFGTGLSFPSRLIVEPYNLTDPRMGDFFASHDYEVANDKAVAGEASSFLRTLIFVVLTIGMVITLLALGLMLLSINLLIQKNHDKIENLALTGYPTESIARPYQGLVIVVNGVIFVLSLLLVTYLRNYYITLFSSSMHIDDSLWDWGSLIWGGGIIAALTVVNSIWIYWKIREIRR</sequence>
<dbReference type="RefSeq" id="WP_183414088.1">
    <property type="nucleotide sequence ID" value="NZ_JACHYB010000002.1"/>
</dbReference>
<evidence type="ECO:0000256" key="4">
    <source>
        <dbReference type="ARBA" id="ARBA00022989"/>
    </source>
</evidence>
<gene>
    <name evidence="8" type="ORF">FHX64_002530</name>
</gene>
<dbReference type="InterPro" id="IPR003838">
    <property type="entry name" value="ABC3_permease_C"/>
</dbReference>
<reference evidence="8 9" key="1">
    <citation type="submission" date="2020-08" db="EMBL/GenBank/DDBJ databases">
        <title>Genomic Encyclopedia of Type Strains, Phase IV (KMG-IV): sequencing the most valuable type-strain genomes for metagenomic binning, comparative biology and taxonomic classification.</title>
        <authorList>
            <person name="Goeker M."/>
        </authorList>
    </citation>
    <scope>NUCLEOTIDE SEQUENCE [LARGE SCALE GENOMIC DNA]</scope>
    <source>
        <strain evidence="8 9">DSM 27471</strain>
    </source>
</reference>
<keyword evidence="4 6" id="KW-1133">Transmembrane helix</keyword>
<keyword evidence="3 6" id="KW-0812">Transmembrane</keyword>
<feature type="transmembrane region" description="Helical" evidence="6">
    <location>
        <begin position="12"/>
        <end position="37"/>
    </location>
</feature>
<evidence type="ECO:0000313" key="9">
    <source>
        <dbReference type="Proteomes" id="UP000544222"/>
    </source>
</evidence>
<evidence type="ECO:0000256" key="1">
    <source>
        <dbReference type="ARBA" id="ARBA00004651"/>
    </source>
</evidence>
<feature type="transmembrane region" description="Helical" evidence="6">
    <location>
        <begin position="271"/>
        <end position="298"/>
    </location>
</feature>
<dbReference type="AlphaFoldDB" id="A0A7W5DSM5"/>
<evidence type="ECO:0000256" key="6">
    <source>
        <dbReference type="SAM" id="Phobius"/>
    </source>
</evidence>
<dbReference type="EMBL" id="JACHYB010000002">
    <property type="protein sequence ID" value="MBB3188332.1"/>
    <property type="molecule type" value="Genomic_DNA"/>
</dbReference>
<keyword evidence="2" id="KW-1003">Cell membrane</keyword>
<feature type="domain" description="ABC3 transporter permease C-terminal" evidence="7">
    <location>
        <begin position="278"/>
        <end position="392"/>
    </location>
</feature>
<evidence type="ECO:0000313" key="8">
    <source>
        <dbReference type="EMBL" id="MBB3188332.1"/>
    </source>
</evidence>
<protein>
    <submittedName>
        <fullName evidence="8">Uncharacterized membrane protein YciS (DUF1049 family)</fullName>
    </submittedName>
</protein>
<evidence type="ECO:0000256" key="5">
    <source>
        <dbReference type="ARBA" id="ARBA00023136"/>
    </source>
</evidence>
<comment type="subcellular location">
    <subcellularLocation>
        <location evidence="1">Cell membrane</location>
        <topology evidence="1">Multi-pass membrane protein</topology>
    </subcellularLocation>
</comment>